<name>A0A447INC9_9RHOB</name>
<gene>
    <name evidence="1" type="ORF">PARHAE_02064</name>
</gene>
<keyword evidence="2" id="KW-1185">Reference proteome</keyword>
<dbReference type="EMBL" id="UZWE01000030">
    <property type="protein sequence ID" value="VDS08879.1"/>
    <property type="molecule type" value="Genomic_DNA"/>
</dbReference>
<dbReference type="Proteomes" id="UP000270743">
    <property type="component" value="Unassembled WGS sequence"/>
</dbReference>
<organism evidence="1 2">
    <name type="scientific">Paracoccus haematequi</name>
    <dbReference type="NCBI Taxonomy" id="2491866"/>
    <lineage>
        <taxon>Bacteria</taxon>
        <taxon>Pseudomonadati</taxon>
        <taxon>Pseudomonadota</taxon>
        <taxon>Alphaproteobacteria</taxon>
        <taxon>Rhodobacterales</taxon>
        <taxon>Paracoccaceae</taxon>
        <taxon>Paracoccus</taxon>
    </lineage>
</organism>
<dbReference type="AlphaFoldDB" id="A0A447INC9"/>
<proteinExistence type="predicted"/>
<sequence>MWRGAWLMACFSKSRSVCLMARIVNKSQAVRVVNVKDGDKVRQAHIAPGASLDGEPVKTKGFAAAVVAGHLSVEADKPAPKADDRK</sequence>
<evidence type="ECO:0000313" key="1">
    <source>
        <dbReference type="EMBL" id="VDS08879.1"/>
    </source>
</evidence>
<accession>A0A447INC9</accession>
<reference evidence="1 2" key="1">
    <citation type="submission" date="2018-12" db="EMBL/GenBank/DDBJ databases">
        <authorList>
            <person name="Criscuolo A."/>
        </authorList>
    </citation>
    <scope>NUCLEOTIDE SEQUENCE [LARGE SCALE GENOMIC DNA]</scope>
    <source>
        <strain evidence="1">ACIP1116241</strain>
    </source>
</reference>
<evidence type="ECO:0000313" key="2">
    <source>
        <dbReference type="Proteomes" id="UP000270743"/>
    </source>
</evidence>
<protein>
    <submittedName>
        <fullName evidence="1">Uncharacterized protein</fullName>
    </submittedName>
</protein>